<dbReference type="PROSITE" id="PS51257">
    <property type="entry name" value="PROKAR_LIPOPROTEIN"/>
    <property type="match status" value="1"/>
</dbReference>
<sequence length="141" mass="15256">MTPRPPRRRVLRAAFVGFASVTLAGCTTDDIDSPEDRPGRPDIQLKNCYADSKEVRVVVTYLETGESVYDETHVVPGDFCSDAGPSYNLEAVWTEPGAYRVRVEVPGIGASEATVDLSEQAVGDDTATRSVYVDDGEIEIG</sequence>
<protein>
    <submittedName>
        <fullName evidence="1">Uncharacterized protein</fullName>
    </submittedName>
</protein>
<dbReference type="AlphaFoldDB" id="A0ABD5WJ29"/>
<comment type="caution">
    <text evidence="1">The sequence shown here is derived from an EMBL/GenBank/DDBJ whole genome shotgun (WGS) entry which is preliminary data.</text>
</comment>
<reference evidence="1 2" key="1">
    <citation type="journal article" date="2019" name="Int. J. Syst. Evol. Microbiol.">
        <title>The Global Catalogue of Microorganisms (GCM) 10K type strain sequencing project: providing services to taxonomists for standard genome sequencing and annotation.</title>
        <authorList>
            <consortium name="The Broad Institute Genomics Platform"/>
            <consortium name="The Broad Institute Genome Sequencing Center for Infectious Disease"/>
            <person name="Wu L."/>
            <person name="Ma J."/>
        </authorList>
    </citation>
    <scope>NUCLEOTIDE SEQUENCE [LARGE SCALE GENOMIC DNA]</scope>
    <source>
        <strain evidence="1 2">DT72</strain>
    </source>
</reference>
<evidence type="ECO:0000313" key="1">
    <source>
        <dbReference type="EMBL" id="MFC7080509.1"/>
    </source>
</evidence>
<accession>A0ABD5WJ29</accession>
<name>A0ABD5WJ29_9EURY</name>
<proteinExistence type="predicted"/>
<dbReference type="GeneID" id="79302850"/>
<dbReference type="EMBL" id="JBHSZH010000005">
    <property type="protein sequence ID" value="MFC7080509.1"/>
    <property type="molecule type" value="Genomic_DNA"/>
</dbReference>
<dbReference type="Proteomes" id="UP001596407">
    <property type="component" value="Unassembled WGS sequence"/>
</dbReference>
<evidence type="ECO:0000313" key="2">
    <source>
        <dbReference type="Proteomes" id="UP001596407"/>
    </source>
</evidence>
<keyword evidence="2" id="KW-1185">Reference proteome</keyword>
<organism evidence="1 2">
    <name type="scientific">Halorussus caseinilyticus</name>
    <dbReference type="NCBI Taxonomy" id="3034025"/>
    <lineage>
        <taxon>Archaea</taxon>
        <taxon>Methanobacteriati</taxon>
        <taxon>Methanobacteriota</taxon>
        <taxon>Stenosarchaea group</taxon>
        <taxon>Halobacteria</taxon>
        <taxon>Halobacteriales</taxon>
        <taxon>Haladaptataceae</taxon>
        <taxon>Halorussus</taxon>
    </lineage>
</organism>
<gene>
    <name evidence="1" type="ORF">ACFQJ6_10660</name>
</gene>
<dbReference type="RefSeq" id="WP_276281640.1">
    <property type="nucleotide sequence ID" value="NZ_CP119809.1"/>
</dbReference>